<dbReference type="PANTHER" id="PTHR43194:SF2">
    <property type="entry name" value="PEROXISOMAL MEMBRANE PROTEIN LPX1"/>
    <property type="match status" value="1"/>
</dbReference>
<evidence type="ECO:0000259" key="1">
    <source>
        <dbReference type="Pfam" id="PF00561"/>
    </source>
</evidence>
<dbReference type="PANTHER" id="PTHR43194">
    <property type="entry name" value="HYDROLASE ALPHA/BETA FOLD FAMILY"/>
    <property type="match status" value="1"/>
</dbReference>
<dbReference type="GO" id="GO:0016787">
    <property type="term" value="F:hydrolase activity"/>
    <property type="evidence" value="ECO:0007669"/>
    <property type="project" value="UniProtKB-KW"/>
</dbReference>
<dbReference type="Proteomes" id="UP000824005">
    <property type="component" value="Unassembled WGS sequence"/>
</dbReference>
<dbReference type="InterPro" id="IPR050228">
    <property type="entry name" value="Carboxylesterase_BioH"/>
</dbReference>
<dbReference type="AlphaFoldDB" id="A0A9D1YW93"/>
<accession>A0A9D1YW93</accession>
<evidence type="ECO:0000313" key="3">
    <source>
        <dbReference type="Proteomes" id="UP000824005"/>
    </source>
</evidence>
<dbReference type="InterPro" id="IPR029058">
    <property type="entry name" value="AB_hydrolase_fold"/>
</dbReference>
<protein>
    <submittedName>
        <fullName evidence="2">Alpha/beta hydrolase</fullName>
    </submittedName>
</protein>
<dbReference type="InterPro" id="IPR000073">
    <property type="entry name" value="AB_hydrolase_1"/>
</dbReference>
<dbReference type="Gene3D" id="3.40.50.1820">
    <property type="entry name" value="alpha/beta hydrolase"/>
    <property type="match status" value="1"/>
</dbReference>
<sequence>MVDLPRHGDSRPWKGVLGDEFFTRFMLELLNQFELTKVALVGLSMGGGIAHRFALAHPSRVRALVAIEPGGVERKRPYQFPIWVVQRIPGLLRLGTWLLAGSEKYLRSSMSGPLTNGPATPGFERIIALAMQEARRKHLHGEKALDDWQIESFGPFRMRYHSIPMLHRLTSPALWVVAGRSNGAIDPAAIAAAHDATPNSRITTIADAGHIVPYDCPDELNAVISDFFTEVFGELSKPSAENAIEENLE</sequence>
<name>A0A9D1YW93_9MICO</name>
<dbReference type="SUPFAM" id="SSF53474">
    <property type="entry name" value="alpha/beta-Hydrolases"/>
    <property type="match status" value="1"/>
</dbReference>
<keyword evidence="2" id="KW-0378">Hydrolase</keyword>
<dbReference type="Pfam" id="PF00561">
    <property type="entry name" value="Abhydrolase_1"/>
    <property type="match status" value="1"/>
</dbReference>
<reference evidence="2" key="1">
    <citation type="journal article" date="2021" name="PeerJ">
        <title>Extensive microbial diversity within the chicken gut microbiome revealed by metagenomics and culture.</title>
        <authorList>
            <person name="Gilroy R."/>
            <person name="Ravi A."/>
            <person name="Getino M."/>
            <person name="Pursley I."/>
            <person name="Horton D.L."/>
            <person name="Alikhan N.F."/>
            <person name="Baker D."/>
            <person name="Gharbi K."/>
            <person name="Hall N."/>
            <person name="Watson M."/>
            <person name="Adriaenssens E.M."/>
            <person name="Foster-Nyarko E."/>
            <person name="Jarju S."/>
            <person name="Secka A."/>
            <person name="Antonio M."/>
            <person name="Oren A."/>
            <person name="Chaudhuri R.R."/>
            <person name="La Ragione R."/>
            <person name="Hildebrand F."/>
            <person name="Pallen M.J."/>
        </authorList>
    </citation>
    <scope>NUCLEOTIDE SEQUENCE</scope>
    <source>
        <strain evidence="2">ChiGjej1B1-98</strain>
    </source>
</reference>
<reference evidence="2" key="2">
    <citation type="submission" date="2021-04" db="EMBL/GenBank/DDBJ databases">
        <authorList>
            <person name="Gilroy R."/>
        </authorList>
    </citation>
    <scope>NUCLEOTIDE SEQUENCE</scope>
    <source>
        <strain evidence="2">ChiGjej1B1-98</strain>
    </source>
</reference>
<evidence type="ECO:0000313" key="2">
    <source>
        <dbReference type="EMBL" id="HIY66745.1"/>
    </source>
</evidence>
<comment type="caution">
    <text evidence="2">The sequence shown here is derived from an EMBL/GenBank/DDBJ whole genome shotgun (WGS) entry which is preliminary data.</text>
</comment>
<gene>
    <name evidence="2" type="ORF">H9830_10770</name>
</gene>
<organism evidence="2 3">
    <name type="scientific">Candidatus Agrococcus pullicola</name>
    <dbReference type="NCBI Taxonomy" id="2838429"/>
    <lineage>
        <taxon>Bacteria</taxon>
        <taxon>Bacillati</taxon>
        <taxon>Actinomycetota</taxon>
        <taxon>Actinomycetes</taxon>
        <taxon>Micrococcales</taxon>
        <taxon>Microbacteriaceae</taxon>
        <taxon>Agrococcus</taxon>
    </lineage>
</organism>
<dbReference type="EMBL" id="DXDC01000323">
    <property type="protein sequence ID" value="HIY66745.1"/>
    <property type="molecule type" value="Genomic_DNA"/>
</dbReference>
<feature type="domain" description="AB hydrolase-1" evidence="1">
    <location>
        <begin position="2"/>
        <end position="214"/>
    </location>
</feature>
<proteinExistence type="predicted"/>